<dbReference type="AlphaFoldDB" id="U7R3T2"/>
<gene>
    <name evidence="1" type="ORF">O185_02565</name>
</gene>
<comment type="caution">
    <text evidence="1">The sequence shown here is derived from an EMBL/GenBank/DDBJ whole genome shotgun (WGS) entry which is preliminary data.</text>
</comment>
<evidence type="ECO:0000313" key="1">
    <source>
        <dbReference type="EMBL" id="ERT14638.1"/>
    </source>
</evidence>
<dbReference type="EMBL" id="AXDT01000023">
    <property type="protein sequence ID" value="ERT14638.1"/>
    <property type="molecule type" value="Genomic_DNA"/>
</dbReference>
<dbReference type="PATRIC" id="fig|1389415.4.peg.503"/>
<reference evidence="1 2" key="1">
    <citation type="submission" date="2013-10" db="EMBL/GenBank/DDBJ databases">
        <title>Whole Genome Shotgun Sequence of Photorhabdus temperata J3.</title>
        <authorList>
            <person name="Park G.-S."/>
            <person name="Hong S.-J."/>
            <person name="Shin J.-H."/>
        </authorList>
    </citation>
    <scope>NUCLEOTIDE SEQUENCE [LARGE SCALE GENOMIC DNA]</scope>
    <source>
        <strain evidence="1 2">J3</strain>
    </source>
</reference>
<keyword evidence="2" id="KW-1185">Reference proteome</keyword>
<dbReference type="Proteomes" id="UP000017133">
    <property type="component" value="Unassembled WGS sequence"/>
</dbReference>
<organism evidence="1 2">
    <name type="scientific">Photorhabdus temperata J3</name>
    <dbReference type="NCBI Taxonomy" id="1389415"/>
    <lineage>
        <taxon>Bacteria</taxon>
        <taxon>Pseudomonadati</taxon>
        <taxon>Pseudomonadota</taxon>
        <taxon>Gammaproteobacteria</taxon>
        <taxon>Enterobacterales</taxon>
        <taxon>Morganellaceae</taxon>
        <taxon>Photorhabdus</taxon>
    </lineage>
</organism>
<name>U7R3T2_PHOTE</name>
<accession>U7R3T2</accession>
<evidence type="ECO:0000313" key="2">
    <source>
        <dbReference type="Proteomes" id="UP000017133"/>
    </source>
</evidence>
<proteinExistence type="predicted"/>
<protein>
    <submittedName>
        <fullName evidence="1">Uncharacterized protein</fullName>
    </submittedName>
</protein>
<sequence>MKISSLKNFLNVVPDKPKQQKQSVELTKNTFKYRGSQPYIAKSNELLAPR</sequence>